<dbReference type="RefSeq" id="WP_081986331.1">
    <property type="nucleotide sequence ID" value="NZ_AP017900.1"/>
</dbReference>
<feature type="domain" description="RsbT co-antagonist protein RsbRD N-terminal" evidence="3">
    <location>
        <begin position="39"/>
        <end position="173"/>
    </location>
</feature>
<dbReference type="AlphaFoldDB" id="A0ABC8AW34"/>
<reference evidence="4 5" key="1">
    <citation type="submission" date="2016-10" db="EMBL/GenBank/DDBJ databases">
        <title>Genome sequence of Nocardia seriolae strain EM150506, isolated from Anguila japonica.</title>
        <authorList>
            <person name="Han H.-J."/>
        </authorList>
    </citation>
    <scope>NUCLEOTIDE SEQUENCE [LARGE SCALE GENOMIC DNA]</scope>
    <source>
        <strain evidence="4 5">EM150506</strain>
    </source>
</reference>
<dbReference type="InterPro" id="IPR051448">
    <property type="entry name" value="CdaR-like_regulators"/>
</dbReference>
<organism evidence="4 5">
    <name type="scientific">Nocardia seriolae</name>
    <dbReference type="NCBI Taxonomy" id="37332"/>
    <lineage>
        <taxon>Bacteria</taxon>
        <taxon>Bacillati</taxon>
        <taxon>Actinomycetota</taxon>
        <taxon>Actinomycetes</taxon>
        <taxon>Mycobacteriales</taxon>
        <taxon>Nocardiaceae</taxon>
        <taxon>Nocardia</taxon>
    </lineage>
</organism>
<name>A0ABC8AW34_9NOCA</name>
<evidence type="ECO:0000259" key="3">
    <source>
        <dbReference type="Pfam" id="PF14361"/>
    </source>
</evidence>
<dbReference type="InterPro" id="IPR025736">
    <property type="entry name" value="PucR_C-HTH_dom"/>
</dbReference>
<feature type="domain" description="PucR C-terminal helix-turn-helix" evidence="2">
    <location>
        <begin position="353"/>
        <end position="410"/>
    </location>
</feature>
<dbReference type="PANTHER" id="PTHR33744:SF7">
    <property type="entry name" value="PUCR FAMILY TRANSCRIPTIONAL REGULATOR"/>
    <property type="match status" value="1"/>
</dbReference>
<dbReference type="KEGG" id="nsr:NS506_04004"/>
<sequence length="435" mass="46626">MEQASSSAGTARHPLAPYGSAETATAAPISDPLRDARGLSAALVAHFAEHVARCGTLPGDALRGEVTTVTRTCLELAAGVLEGRDVSAKIERLQRAGADWAREGIPIGTIHRAVHDGFALGFDLIVDATGSEDYARLAVTARRLFEVLAMVDSAFAVAYVREHRAVVAEQHTAVHTVASALLSGHSAATMARAGGIEIDESYYILALSIPTHPGESDPRVDGEVVARRKLRRMQSELAHRCAGRALSLLSADGGTVLLPASQVTAAEMAALVAGLSTAAQVPITATVIHAETQRIPDAAEQAHELLDMVHRLECPPGLHSFDELAMEYQLTRPGPGREYLGTLLDPLDEYPELLETLRRHIGNDLSRRHTARLLGVHTNTVDNRLKRIGQLTGFDPAQPSGLWYLRSALVARSYRKAERVRIGRPDSMAASSATK</sequence>
<evidence type="ECO:0000313" key="5">
    <source>
        <dbReference type="Proteomes" id="UP000180166"/>
    </source>
</evidence>
<protein>
    <recommendedName>
        <fullName evidence="6">PucR family transcriptional regulator</fullName>
    </recommendedName>
</protein>
<dbReference type="Proteomes" id="UP000180166">
    <property type="component" value="Chromosome"/>
</dbReference>
<dbReference type="Gene3D" id="1.10.10.2840">
    <property type="entry name" value="PucR C-terminal helix-turn-helix domain"/>
    <property type="match status" value="1"/>
</dbReference>
<evidence type="ECO:0000259" key="2">
    <source>
        <dbReference type="Pfam" id="PF13556"/>
    </source>
</evidence>
<feature type="region of interest" description="Disordered" evidence="1">
    <location>
        <begin position="1"/>
        <end position="23"/>
    </location>
</feature>
<evidence type="ECO:0000256" key="1">
    <source>
        <dbReference type="SAM" id="MobiDB-lite"/>
    </source>
</evidence>
<dbReference type="Pfam" id="PF13556">
    <property type="entry name" value="HTH_30"/>
    <property type="match status" value="1"/>
</dbReference>
<dbReference type="PANTHER" id="PTHR33744">
    <property type="entry name" value="CARBOHYDRATE DIACID REGULATOR"/>
    <property type="match status" value="1"/>
</dbReference>
<gene>
    <name evidence="4" type="ORF">NS506_04004</name>
</gene>
<dbReference type="InterPro" id="IPR042070">
    <property type="entry name" value="PucR_C-HTH_sf"/>
</dbReference>
<proteinExistence type="predicted"/>
<accession>A0ABC8AW34</accession>
<dbReference type="Pfam" id="PF14361">
    <property type="entry name" value="RsbRD_N"/>
    <property type="match status" value="1"/>
</dbReference>
<evidence type="ECO:0000313" key="4">
    <source>
        <dbReference type="EMBL" id="APA98052.1"/>
    </source>
</evidence>
<dbReference type="GeneID" id="93375509"/>
<dbReference type="InterPro" id="IPR025751">
    <property type="entry name" value="RsbRD_N_dom"/>
</dbReference>
<evidence type="ECO:0008006" key="6">
    <source>
        <dbReference type="Google" id="ProtNLM"/>
    </source>
</evidence>
<dbReference type="EMBL" id="CP017839">
    <property type="protein sequence ID" value="APA98052.1"/>
    <property type="molecule type" value="Genomic_DNA"/>
</dbReference>